<evidence type="ECO:0000256" key="2">
    <source>
        <dbReference type="ARBA" id="ARBA00022573"/>
    </source>
</evidence>
<dbReference type="AlphaFoldDB" id="A0A1I5G0P5"/>
<accession>A0A1I5G0P5</accession>
<dbReference type="GO" id="GO:0032259">
    <property type="term" value="P:methylation"/>
    <property type="evidence" value="ECO:0007669"/>
    <property type="project" value="UniProtKB-KW"/>
</dbReference>
<keyword evidence="2" id="KW-0169">Cobalamin biosynthesis</keyword>
<dbReference type="InterPro" id="IPR014776">
    <property type="entry name" value="4pyrrole_Mease_sub2"/>
</dbReference>
<evidence type="ECO:0000256" key="5">
    <source>
        <dbReference type="ARBA" id="ARBA00022691"/>
    </source>
</evidence>
<gene>
    <name evidence="7" type="ORF">SAMN05216207_104224</name>
</gene>
<sequence>MRTVLVIGIGAGDPDHMTLQAVAALQRADVVFVIDKGEARDDLLALRTQILQRHRPDGGYRLVTAPEVDRDRGAEVARDAGRYRDVVVDWQDRRADLYREMLTTELAEGATGAFLVWGDPSLYDGTLRLLDRVLDGIEGEWAVESIAGISSVAALAAAHRLILNRVGRPILITTGRRIADGIPADVDDVVVMLDGRTAFATLPAQQRAELHIYWGAYLGTPDELLVAGPLDEVREEILAVRAAARERMGWIMDTYLLRRGADER</sequence>
<protein>
    <submittedName>
        <fullName evidence="7">Precorrin-6A synthase (Deacetylating)</fullName>
    </submittedName>
</protein>
<dbReference type="InterPro" id="IPR000878">
    <property type="entry name" value="4pyrrol_Mease"/>
</dbReference>
<feature type="domain" description="Tetrapyrrole methylase" evidence="6">
    <location>
        <begin position="4"/>
        <end position="233"/>
    </location>
</feature>
<dbReference type="EMBL" id="FOUY01000042">
    <property type="protein sequence ID" value="SFO29607.1"/>
    <property type="molecule type" value="Genomic_DNA"/>
</dbReference>
<dbReference type="InterPro" id="IPR035996">
    <property type="entry name" value="4pyrrol_Methylase_sf"/>
</dbReference>
<dbReference type="RefSeq" id="WP_218162961.1">
    <property type="nucleotide sequence ID" value="NZ_FOUY01000042.1"/>
</dbReference>
<dbReference type="SUPFAM" id="SSF53790">
    <property type="entry name" value="Tetrapyrrole methylase"/>
    <property type="match status" value="1"/>
</dbReference>
<keyword evidence="3" id="KW-0489">Methyltransferase</keyword>
<evidence type="ECO:0000313" key="8">
    <source>
        <dbReference type="Proteomes" id="UP000199614"/>
    </source>
</evidence>
<dbReference type="Gene3D" id="3.30.950.10">
    <property type="entry name" value="Methyltransferase, Cobalt-precorrin-4 Transmethylase, Domain 2"/>
    <property type="match status" value="1"/>
</dbReference>
<dbReference type="STRING" id="260086.SAMN05216207_104224"/>
<dbReference type="CDD" id="cd11643">
    <property type="entry name" value="Precorrin-6A-synthase"/>
    <property type="match status" value="1"/>
</dbReference>
<dbReference type="Gene3D" id="3.40.1010.10">
    <property type="entry name" value="Cobalt-precorrin-4 Transmethylase, Domain 1"/>
    <property type="match status" value="1"/>
</dbReference>
<comment type="pathway">
    <text evidence="1">Cofactor biosynthesis; adenosylcobalamin biosynthesis.</text>
</comment>
<keyword evidence="4" id="KW-0808">Transferase</keyword>
<dbReference type="PANTHER" id="PTHR43467">
    <property type="entry name" value="COBALT-PRECORRIN-2 C(20)-METHYLTRANSFERASE"/>
    <property type="match status" value="1"/>
</dbReference>
<evidence type="ECO:0000256" key="1">
    <source>
        <dbReference type="ARBA" id="ARBA00004953"/>
    </source>
</evidence>
<organism evidence="7 8">
    <name type="scientific">Pseudonocardia ammonioxydans</name>
    <dbReference type="NCBI Taxonomy" id="260086"/>
    <lineage>
        <taxon>Bacteria</taxon>
        <taxon>Bacillati</taxon>
        <taxon>Actinomycetota</taxon>
        <taxon>Actinomycetes</taxon>
        <taxon>Pseudonocardiales</taxon>
        <taxon>Pseudonocardiaceae</taxon>
        <taxon>Pseudonocardia</taxon>
    </lineage>
</organism>
<name>A0A1I5G0P5_PSUAM</name>
<proteinExistence type="predicted"/>
<evidence type="ECO:0000313" key="7">
    <source>
        <dbReference type="EMBL" id="SFO29607.1"/>
    </source>
</evidence>
<dbReference type="InterPro" id="IPR012797">
    <property type="entry name" value="CobF"/>
</dbReference>
<reference evidence="7 8" key="1">
    <citation type="submission" date="2016-10" db="EMBL/GenBank/DDBJ databases">
        <authorList>
            <person name="de Groot N.N."/>
        </authorList>
    </citation>
    <scope>NUCLEOTIDE SEQUENCE [LARGE SCALE GENOMIC DNA]</scope>
    <source>
        <strain evidence="7 8">CGMCC 4.1877</strain>
    </source>
</reference>
<dbReference type="InterPro" id="IPR014777">
    <property type="entry name" value="4pyrrole_Mease_sub1"/>
</dbReference>
<dbReference type="PANTHER" id="PTHR43467:SF1">
    <property type="entry name" value="PRECORRIN-6A SYNTHASE [DEACETYLATING]"/>
    <property type="match status" value="1"/>
</dbReference>
<keyword evidence="8" id="KW-1185">Reference proteome</keyword>
<dbReference type="GO" id="GO:0009236">
    <property type="term" value="P:cobalamin biosynthetic process"/>
    <property type="evidence" value="ECO:0007669"/>
    <property type="project" value="UniProtKB-KW"/>
</dbReference>
<dbReference type="GO" id="GO:0043819">
    <property type="term" value="F:precorrin-6A synthase (deacetylating) activity"/>
    <property type="evidence" value="ECO:0007669"/>
    <property type="project" value="InterPro"/>
</dbReference>
<keyword evidence="5" id="KW-0949">S-adenosyl-L-methionine</keyword>
<dbReference type="Pfam" id="PF00590">
    <property type="entry name" value="TP_methylase"/>
    <property type="match status" value="1"/>
</dbReference>
<dbReference type="NCBIfam" id="TIGR02434">
    <property type="entry name" value="CobF"/>
    <property type="match status" value="1"/>
</dbReference>
<dbReference type="PIRSF" id="PIRSF036525">
    <property type="entry name" value="CobF"/>
    <property type="match status" value="1"/>
</dbReference>
<dbReference type="Proteomes" id="UP000199614">
    <property type="component" value="Unassembled WGS sequence"/>
</dbReference>
<evidence type="ECO:0000259" key="6">
    <source>
        <dbReference type="Pfam" id="PF00590"/>
    </source>
</evidence>
<evidence type="ECO:0000256" key="3">
    <source>
        <dbReference type="ARBA" id="ARBA00022603"/>
    </source>
</evidence>
<evidence type="ECO:0000256" key="4">
    <source>
        <dbReference type="ARBA" id="ARBA00022679"/>
    </source>
</evidence>